<comment type="caution">
    <text evidence="1">The sequence shown here is derived from an EMBL/GenBank/DDBJ whole genome shotgun (WGS) entry which is preliminary data.</text>
</comment>
<dbReference type="EMBL" id="WKQE01000032">
    <property type="protein sequence ID" value="MSC82058.1"/>
    <property type="molecule type" value="Genomic_DNA"/>
</dbReference>
<reference evidence="1 2" key="1">
    <citation type="journal article" date="2019" name="Nat. Med.">
        <title>A library of human gut bacterial isolates paired with longitudinal multiomics data enables mechanistic microbiome research.</title>
        <authorList>
            <person name="Poyet M."/>
            <person name="Groussin M."/>
            <person name="Gibbons S.M."/>
            <person name="Avila-Pacheco J."/>
            <person name="Jiang X."/>
            <person name="Kearney S.M."/>
            <person name="Perrotta A.R."/>
            <person name="Berdy B."/>
            <person name="Zhao S."/>
            <person name="Lieberman T.D."/>
            <person name="Swanson P.K."/>
            <person name="Smith M."/>
            <person name="Roesemann S."/>
            <person name="Alexander J.E."/>
            <person name="Rich S.A."/>
            <person name="Livny J."/>
            <person name="Vlamakis H."/>
            <person name="Clish C."/>
            <person name="Bullock K."/>
            <person name="Deik A."/>
            <person name="Scott J."/>
            <person name="Pierce K.A."/>
            <person name="Xavier R.J."/>
            <person name="Alm E.J."/>
        </authorList>
    </citation>
    <scope>NUCLEOTIDE SEQUENCE [LARGE SCALE GENOMIC DNA]</scope>
    <source>
        <strain evidence="1 2">BIOML-B9</strain>
    </source>
</reference>
<gene>
    <name evidence="1" type="ORF">GKD85_14870</name>
</gene>
<dbReference type="Proteomes" id="UP000477010">
    <property type="component" value="Unassembled WGS sequence"/>
</dbReference>
<dbReference type="RefSeq" id="WP_015537679.1">
    <property type="nucleotide sequence ID" value="NZ_CP181368.1"/>
</dbReference>
<dbReference type="AlphaFoldDB" id="A0A6A8KQ74"/>
<evidence type="ECO:0000313" key="1">
    <source>
        <dbReference type="EMBL" id="MSC82058.1"/>
    </source>
</evidence>
<name>A0A6A8KQ74_9FIRM</name>
<evidence type="ECO:0008006" key="3">
    <source>
        <dbReference type="Google" id="ProtNLM"/>
    </source>
</evidence>
<evidence type="ECO:0000313" key="2">
    <source>
        <dbReference type="Proteomes" id="UP000477010"/>
    </source>
</evidence>
<protein>
    <recommendedName>
        <fullName evidence="3">Cyclic lactone autoinducer peptide</fullName>
    </recommendedName>
</protein>
<accession>A0A6A8KQ74</accession>
<sequence>MKYNTKKAIQTTINVMIRRDMEGWPPDCIGWTYQPIRPVPLQKEENILYKKVEKTSTIP</sequence>
<organism evidence="1 2">
    <name type="scientific">Faecalibacterium prausnitzii</name>
    <dbReference type="NCBI Taxonomy" id="853"/>
    <lineage>
        <taxon>Bacteria</taxon>
        <taxon>Bacillati</taxon>
        <taxon>Bacillota</taxon>
        <taxon>Clostridia</taxon>
        <taxon>Eubacteriales</taxon>
        <taxon>Oscillospiraceae</taxon>
        <taxon>Faecalibacterium</taxon>
    </lineage>
</organism>
<proteinExistence type="predicted"/>